<name>A0A1B0BSL6_9MUSC</name>
<evidence type="ECO:0000256" key="1">
    <source>
        <dbReference type="SAM" id="SignalP"/>
    </source>
</evidence>
<dbReference type="EnsemblMetazoa" id="GPPI039313-RA">
    <property type="protein sequence ID" value="GPPI039313-PA"/>
    <property type="gene ID" value="GPPI039313"/>
</dbReference>
<sequence>MFKFFVQLLFMLIISNLSNGRYIEESNDYHLSLPPQLPHTQDAMANSYYNYPYSVAARPYYYPHHHQVSLYSPPGSYFDQRRSVFRPFPGGGSPILIDYVNNTDRKTDLTQQHISTTITKTNQLQIKTLIRESTSNIKHKHQNLLKTATTSTLSSTVSPNNFHAIDYDSIEDEKAVLDDEVIIKDLSAFIKRQSNRDLISEEEGSGEEEKEKLEAFELPNENLNDISTESDVKELKNVQAQQKLAVENTTTENGDLFLSDRKIIDREEFGVYRKPFKEFSAERFSNEEITENVENTLTSSFKSLQNRDGTEKSDFLSTVDSLRDDYIEIENLTPLTESNLSVTKSNRNQFKNNLKSKVVGLQYDLSATSTSPPPKLITFQNITNPFMIKTYENKSEEIIYFLKNNNDNLKIHLRHPPKKQHPTHLSQKDTEPVIFTNFSITVTEASNGNQVNATVPRLEIQIEDPLDVHFVINPHSCTQSHTHRNETKPTSDHAHAVFIKWFANSSNKTLALETAN</sequence>
<protein>
    <submittedName>
        <fullName evidence="2">Uncharacterized protein</fullName>
    </submittedName>
</protein>
<reference evidence="3" key="1">
    <citation type="submission" date="2015-01" db="EMBL/GenBank/DDBJ databases">
        <authorList>
            <person name="Aksoy S."/>
            <person name="Warren W."/>
            <person name="Wilson R.K."/>
        </authorList>
    </citation>
    <scope>NUCLEOTIDE SEQUENCE [LARGE SCALE GENOMIC DNA]</scope>
    <source>
        <strain evidence="3">IAEA</strain>
    </source>
</reference>
<keyword evidence="1" id="KW-0732">Signal</keyword>
<feature type="chain" id="PRO_5008405190" evidence="1">
    <location>
        <begin position="21"/>
        <end position="516"/>
    </location>
</feature>
<organism evidence="2 3">
    <name type="scientific">Glossina palpalis gambiensis</name>
    <dbReference type="NCBI Taxonomy" id="67801"/>
    <lineage>
        <taxon>Eukaryota</taxon>
        <taxon>Metazoa</taxon>
        <taxon>Ecdysozoa</taxon>
        <taxon>Arthropoda</taxon>
        <taxon>Hexapoda</taxon>
        <taxon>Insecta</taxon>
        <taxon>Pterygota</taxon>
        <taxon>Neoptera</taxon>
        <taxon>Endopterygota</taxon>
        <taxon>Diptera</taxon>
        <taxon>Brachycera</taxon>
        <taxon>Muscomorpha</taxon>
        <taxon>Hippoboscoidea</taxon>
        <taxon>Glossinidae</taxon>
        <taxon>Glossina</taxon>
    </lineage>
</organism>
<feature type="signal peptide" evidence="1">
    <location>
        <begin position="1"/>
        <end position="20"/>
    </location>
</feature>
<dbReference type="VEuPathDB" id="VectorBase:GPPI039313"/>
<dbReference type="AlphaFoldDB" id="A0A1B0BSL6"/>
<evidence type="ECO:0000313" key="2">
    <source>
        <dbReference type="EnsemblMetazoa" id="GPPI039313-PA"/>
    </source>
</evidence>
<dbReference type="Proteomes" id="UP000092460">
    <property type="component" value="Unassembled WGS sequence"/>
</dbReference>
<accession>A0A1B0BSL6</accession>
<dbReference type="STRING" id="67801.A0A1B0BSL6"/>
<keyword evidence="3" id="KW-1185">Reference proteome</keyword>
<evidence type="ECO:0000313" key="3">
    <source>
        <dbReference type="Proteomes" id="UP000092460"/>
    </source>
</evidence>
<dbReference type="EMBL" id="JXJN01019758">
    <property type="status" value="NOT_ANNOTATED_CDS"/>
    <property type="molecule type" value="Genomic_DNA"/>
</dbReference>
<reference evidence="2" key="2">
    <citation type="submission" date="2020-05" db="UniProtKB">
        <authorList>
            <consortium name="EnsemblMetazoa"/>
        </authorList>
    </citation>
    <scope>IDENTIFICATION</scope>
    <source>
        <strain evidence="2">IAEA</strain>
    </source>
</reference>
<proteinExistence type="predicted"/>
<dbReference type="EMBL" id="JXJN01019759">
    <property type="status" value="NOT_ANNOTATED_CDS"/>
    <property type="molecule type" value="Genomic_DNA"/>
</dbReference>